<dbReference type="AlphaFoldDB" id="A0A8R1IJ32"/>
<dbReference type="EnsemblMetazoa" id="CJA33938.1">
    <property type="protein sequence ID" value="CJA33938.1"/>
    <property type="gene ID" value="WBGene00209785"/>
</dbReference>
<evidence type="ECO:0000313" key="2">
    <source>
        <dbReference type="Proteomes" id="UP000005237"/>
    </source>
</evidence>
<keyword evidence="2" id="KW-1185">Reference proteome</keyword>
<sequence length="175" mass="19776">MNSVFGSKLVTLLQIETRTSVKPGLPVPNEYRHFSRPDDTYFESIYKDGMRLSANEGVRSDDSKVMFRYKETVQYGSIRGFLCQERDETRAIVAPFVLTDNHIEELAKNLLNENVSQSLIQKVMEALSDTSYGSVVKSSSSLIILNISEIMGYAVSIRCKSKDVVVPFTYRPMLS</sequence>
<protein>
    <submittedName>
        <fullName evidence="1">Uncharacterized protein</fullName>
    </submittedName>
</protein>
<reference evidence="1" key="2">
    <citation type="submission" date="2022-06" db="UniProtKB">
        <authorList>
            <consortium name="EnsemblMetazoa"/>
        </authorList>
    </citation>
    <scope>IDENTIFICATION</scope>
    <source>
        <strain evidence="1">DF5081</strain>
    </source>
</reference>
<reference evidence="2" key="1">
    <citation type="submission" date="2010-08" db="EMBL/GenBank/DDBJ databases">
        <authorList>
            <consortium name="Caenorhabditis japonica Sequencing Consortium"/>
            <person name="Wilson R.K."/>
        </authorList>
    </citation>
    <scope>NUCLEOTIDE SEQUENCE [LARGE SCALE GENOMIC DNA]</scope>
    <source>
        <strain evidence="2">DF5081</strain>
    </source>
</reference>
<accession>A0A8R1IJ32</accession>
<dbReference type="Proteomes" id="UP000005237">
    <property type="component" value="Unassembled WGS sequence"/>
</dbReference>
<evidence type="ECO:0000313" key="1">
    <source>
        <dbReference type="EnsemblMetazoa" id="CJA33938.1"/>
    </source>
</evidence>
<organism evidence="1 2">
    <name type="scientific">Caenorhabditis japonica</name>
    <dbReference type="NCBI Taxonomy" id="281687"/>
    <lineage>
        <taxon>Eukaryota</taxon>
        <taxon>Metazoa</taxon>
        <taxon>Ecdysozoa</taxon>
        <taxon>Nematoda</taxon>
        <taxon>Chromadorea</taxon>
        <taxon>Rhabditida</taxon>
        <taxon>Rhabditina</taxon>
        <taxon>Rhabditomorpha</taxon>
        <taxon>Rhabditoidea</taxon>
        <taxon>Rhabditidae</taxon>
        <taxon>Peloderinae</taxon>
        <taxon>Caenorhabditis</taxon>
    </lineage>
</organism>
<proteinExistence type="predicted"/>
<name>A0A8R1IJ32_CAEJA</name>